<evidence type="ECO:0000313" key="2">
    <source>
        <dbReference type="Proteomes" id="UP000230495"/>
    </source>
</evidence>
<dbReference type="KEGG" id="eno:ECENHK_00580"/>
<proteinExistence type="predicted"/>
<dbReference type="AlphaFoldDB" id="A0A2J0PHN6"/>
<sequence>MTLCKIYQTVTELDLLFVIYILIQRRMYIFQQISTTVDSRFWIIMALTYVKLILKAHKPNQETQLEDIIYAYRITL</sequence>
<dbReference type="Proteomes" id="UP000230495">
    <property type="component" value="Unassembled WGS sequence"/>
</dbReference>
<accession>A0A2J0PHN6</accession>
<dbReference type="EMBL" id="NEEU01000012">
    <property type="protein sequence ID" value="PJD72755.1"/>
    <property type="molecule type" value="Genomic_DNA"/>
</dbReference>
<name>A0A2J0PHN6_9ENTR</name>
<protein>
    <submittedName>
        <fullName evidence="1">Uncharacterized protein</fullName>
    </submittedName>
</protein>
<comment type="caution">
    <text evidence="1">The sequence shown here is derived from an EMBL/GenBank/DDBJ whole genome shotgun (WGS) entry which is preliminary data.</text>
</comment>
<evidence type="ECO:0000313" key="1">
    <source>
        <dbReference type="EMBL" id="PJD72755.1"/>
    </source>
</evidence>
<organism evidence="1">
    <name type="scientific">Enterobacter kobei</name>
    <dbReference type="NCBI Taxonomy" id="208224"/>
    <lineage>
        <taxon>Bacteria</taxon>
        <taxon>Pseudomonadati</taxon>
        <taxon>Pseudomonadota</taxon>
        <taxon>Gammaproteobacteria</taxon>
        <taxon>Enterobacterales</taxon>
        <taxon>Enterobacteriaceae</taxon>
        <taxon>Enterobacter</taxon>
        <taxon>Enterobacter cloacae complex</taxon>
    </lineage>
</organism>
<reference evidence="1 2" key="1">
    <citation type="journal article" date="2017" name="J. Antimicrob. Chemother.">
        <title>Characterization of the population structure, drug resistance mechanisms and plasmids of the community-associated Enterobacter cloacae complex in China.</title>
        <authorList>
            <person name="Zhou K."/>
            <person name="Yu W."/>
            <person name="Cao X."/>
            <person name="Shen P."/>
            <person name="Lu H."/>
            <person name="Luo Q."/>
            <person name="Rossen J.W.A."/>
            <person name="Xiao Y."/>
        </authorList>
    </citation>
    <scope>NUCLEOTIDE SEQUENCE [LARGE SCALE GENOMIC DNA]</scope>
    <source>
        <strain evidence="1">ECC1097</strain>
    </source>
</reference>
<gene>
    <name evidence="1" type="ORF">B9Q37_15335</name>
</gene>